<sequence length="354" mass="38911">MSIPVFRPSIKRKDMDSVLSCMVSDQLWPGQQNEELITALLELLDADGGAALREPVTAYKAVFHALSLEDRPKVALSVLSSVSLYRAICESGLEPVFLDVDQGSGLVEEQVLKDLSQDPSIGALIVNTPLGFVPSYEVLRDLSIPIIEDISQGIGGRYTDDVPVGGIGDFIMVGMEPEDVITAGGGMVVLSRDKKQTKALTDAVSDLPQELYLSDMSAALGRTQVKELKGFIEKRRELFETYIRASMRSHHSTLHQPGESLYVPYGFPVVVRGGMNEPIQYARKKGVETQPAYLHSIYQFLAEKEVLSEEEKEALPRKFPGASALQLSTLLFPLYPALTGKEFEIIQKVLVTLP</sequence>
<proteinExistence type="inferred from homology"/>
<dbReference type="GO" id="GO:0008483">
    <property type="term" value="F:transaminase activity"/>
    <property type="evidence" value="ECO:0007669"/>
    <property type="project" value="TreeGrafter"/>
</dbReference>
<dbReference type="PANTHER" id="PTHR30244:SF34">
    <property type="entry name" value="DTDP-4-AMINO-4,6-DIDEOXYGALACTOSE TRANSAMINASE"/>
    <property type="match status" value="1"/>
</dbReference>
<evidence type="ECO:0000313" key="4">
    <source>
        <dbReference type="Proteomes" id="UP000029692"/>
    </source>
</evidence>
<reference evidence="3 4" key="1">
    <citation type="submission" date="2014-05" db="EMBL/GenBank/DDBJ databases">
        <title>De novo Genome Sequence of Spirocheata sp.</title>
        <authorList>
            <person name="Shivani Y."/>
            <person name="Subhash Y."/>
            <person name="Tushar L."/>
            <person name="Sasikala C."/>
            <person name="Ramana C.V."/>
        </authorList>
    </citation>
    <scope>NUCLEOTIDE SEQUENCE [LARGE SCALE GENOMIC DNA]</scope>
    <source>
        <strain evidence="3 4">JC230</strain>
    </source>
</reference>
<dbReference type="eggNOG" id="COG0399">
    <property type="taxonomic scope" value="Bacteria"/>
</dbReference>
<organism evidence="3 4">
    <name type="scientific">Spirochaeta lutea</name>
    <dbReference type="NCBI Taxonomy" id="1480694"/>
    <lineage>
        <taxon>Bacteria</taxon>
        <taxon>Pseudomonadati</taxon>
        <taxon>Spirochaetota</taxon>
        <taxon>Spirochaetia</taxon>
        <taxon>Spirochaetales</taxon>
        <taxon>Spirochaetaceae</taxon>
        <taxon>Spirochaeta</taxon>
    </lineage>
</organism>
<dbReference type="PANTHER" id="PTHR30244">
    <property type="entry name" value="TRANSAMINASE"/>
    <property type="match status" value="1"/>
</dbReference>
<evidence type="ECO:0000256" key="2">
    <source>
        <dbReference type="RuleBase" id="RU004508"/>
    </source>
</evidence>
<dbReference type="InterPro" id="IPR015422">
    <property type="entry name" value="PyrdxlP-dep_Trfase_small"/>
</dbReference>
<dbReference type="SUPFAM" id="SSF53383">
    <property type="entry name" value="PLP-dependent transferases"/>
    <property type="match status" value="1"/>
</dbReference>
<dbReference type="AlphaFoldDB" id="A0A098R1E5"/>
<evidence type="ECO:0000256" key="1">
    <source>
        <dbReference type="ARBA" id="ARBA00037999"/>
    </source>
</evidence>
<keyword evidence="4" id="KW-1185">Reference proteome</keyword>
<comment type="similarity">
    <text evidence="1 2">Belongs to the DegT/DnrJ/EryC1 family.</text>
</comment>
<dbReference type="Pfam" id="PF01041">
    <property type="entry name" value="DegT_DnrJ_EryC1"/>
    <property type="match status" value="1"/>
</dbReference>
<dbReference type="InterPro" id="IPR015421">
    <property type="entry name" value="PyrdxlP-dep_Trfase_major"/>
</dbReference>
<dbReference type="Gene3D" id="3.90.1150.10">
    <property type="entry name" value="Aspartate Aminotransferase, domain 1"/>
    <property type="match status" value="1"/>
</dbReference>
<protein>
    <recommendedName>
        <fullName evidence="5">DegT/DnrJ/EryC1/StrS aminotransferase</fullName>
    </recommendedName>
</protein>
<evidence type="ECO:0008006" key="5">
    <source>
        <dbReference type="Google" id="ProtNLM"/>
    </source>
</evidence>
<gene>
    <name evidence="3" type="ORF">DC28_02185</name>
</gene>
<dbReference type="STRING" id="1480694.DC28_02185"/>
<dbReference type="Gene3D" id="3.40.640.10">
    <property type="entry name" value="Type I PLP-dependent aspartate aminotransferase-like (Major domain)"/>
    <property type="match status" value="1"/>
</dbReference>
<keyword evidence="2" id="KW-0663">Pyridoxal phosphate</keyword>
<dbReference type="RefSeq" id="WP_037545271.1">
    <property type="nucleotide sequence ID" value="NZ_JNUP01000023.1"/>
</dbReference>
<dbReference type="OrthoDB" id="357425at2"/>
<dbReference type="GO" id="GO:0000271">
    <property type="term" value="P:polysaccharide biosynthetic process"/>
    <property type="evidence" value="ECO:0007669"/>
    <property type="project" value="TreeGrafter"/>
</dbReference>
<dbReference type="InterPro" id="IPR015424">
    <property type="entry name" value="PyrdxlP-dep_Trfase"/>
</dbReference>
<comment type="caution">
    <text evidence="3">The sequence shown here is derived from an EMBL/GenBank/DDBJ whole genome shotgun (WGS) entry which is preliminary data.</text>
</comment>
<evidence type="ECO:0000313" key="3">
    <source>
        <dbReference type="EMBL" id="KGE73498.1"/>
    </source>
</evidence>
<dbReference type="InterPro" id="IPR000653">
    <property type="entry name" value="DegT/StrS_aminotransferase"/>
</dbReference>
<accession>A0A098R1E5</accession>
<name>A0A098R1E5_9SPIO</name>
<dbReference type="GO" id="GO:0030170">
    <property type="term" value="F:pyridoxal phosphate binding"/>
    <property type="evidence" value="ECO:0007669"/>
    <property type="project" value="TreeGrafter"/>
</dbReference>
<dbReference type="EMBL" id="JNUP01000023">
    <property type="protein sequence ID" value="KGE73498.1"/>
    <property type="molecule type" value="Genomic_DNA"/>
</dbReference>
<dbReference type="Proteomes" id="UP000029692">
    <property type="component" value="Unassembled WGS sequence"/>
</dbReference>